<dbReference type="STRING" id="144026.SAMN04488568_12148"/>
<keyword evidence="1" id="KW-0472">Membrane</keyword>
<dbReference type="RefSeq" id="WP_091771661.1">
    <property type="nucleotide sequence ID" value="NZ_FNHG01000021.1"/>
</dbReference>
<gene>
    <name evidence="2" type="ORF">SAMN04488568_12148</name>
</gene>
<organism evidence="2 3">
    <name type="scientific">Maricaulis salignorans</name>
    <dbReference type="NCBI Taxonomy" id="144026"/>
    <lineage>
        <taxon>Bacteria</taxon>
        <taxon>Pseudomonadati</taxon>
        <taxon>Pseudomonadota</taxon>
        <taxon>Alphaproteobacteria</taxon>
        <taxon>Maricaulales</taxon>
        <taxon>Maricaulaceae</taxon>
        <taxon>Maricaulis</taxon>
    </lineage>
</organism>
<feature type="transmembrane region" description="Helical" evidence="1">
    <location>
        <begin position="63"/>
        <end position="85"/>
    </location>
</feature>
<dbReference type="AlphaFoldDB" id="A0A1G9VYC6"/>
<keyword evidence="3" id="KW-1185">Reference proteome</keyword>
<evidence type="ECO:0000313" key="2">
    <source>
        <dbReference type="EMBL" id="SDM77298.1"/>
    </source>
</evidence>
<sequence>MSENTPVETPEETPDAKPRSVMDRIMFAVIALMCAMFGLPMVYSSGTVVGAMFAGTMPSLWTIALAPIGLALVYAAIRLAMVALMPNKRAP</sequence>
<proteinExistence type="predicted"/>
<keyword evidence="1" id="KW-1133">Transmembrane helix</keyword>
<dbReference type="EMBL" id="FNHG01000021">
    <property type="protein sequence ID" value="SDM77298.1"/>
    <property type="molecule type" value="Genomic_DNA"/>
</dbReference>
<keyword evidence="1" id="KW-0812">Transmembrane</keyword>
<name>A0A1G9VYC6_9PROT</name>
<accession>A0A1G9VYC6</accession>
<dbReference type="Proteomes" id="UP000199759">
    <property type="component" value="Unassembled WGS sequence"/>
</dbReference>
<feature type="transmembrane region" description="Helical" evidence="1">
    <location>
        <begin position="25"/>
        <end position="43"/>
    </location>
</feature>
<evidence type="ECO:0000256" key="1">
    <source>
        <dbReference type="SAM" id="Phobius"/>
    </source>
</evidence>
<reference evidence="2 3" key="1">
    <citation type="submission" date="2016-10" db="EMBL/GenBank/DDBJ databases">
        <authorList>
            <person name="de Groot N.N."/>
        </authorList>
    </citation>
    <scope>NUCLEOTIDE SEQUENCE [LARGE SCALE GENOMIC DNA]</scope>
    <source>
        <strain evidence="2 3">DSM 16077</strain>
    </source>
</reference>
<evidence type="ECO:0000313" key="3">
    <source>
        <dbReference type="Proteomes" id="UP000199759"/>
    </source>
</evidence>
<protein>
    <submittedName>
        <fullName evidence="2">Uncharacterized protein</fullName>
    </submittedName>
</protein>